<proteinExistence type="predicted"/>
<gene>
    <name evidence="1" type="ORF">H8Z83_03740</name>
</gene>
<protein>
    <submittedName>
        <fullName evidence="1">Uncharacterized protein</fullName>
    </submittedName>
</protein>
<evidence type="ECO:0000313" key="2">
    <source>
        <dbReference type="Proteomes" id="UP000620327"/>
    </source>
</evidence>
<dbReference type="AlphaFoldDB" id="A0A923MGX0"/>
<dbReference type="Proteomes" id="UP000620327">
    <property type="component" value="Unassembled WGS sequence"/>
</dbReference>
<sequence length="136" mass="15631">MTMVEMYVTDSLFLDAEKISEKVFIVHLSNGKEIRVEKDAEYVNETGKKSTWMWKIDEQFFDKDEYALNYLKKLLVERLTGKRIILHSKRNAPDICGVDGCACRARGKCNTALCSYCPVAEKFFADRDGVELVYAI</sequence>
<keyword evidence="2" id="KW-1185">Reference proteome</keyword>
<reference evidence="1" key="1">
    <citation type="submission" date="2020-08" db="EMBL/GenBank/DDBJ databases">
        <title>Genome public.</title>
        <authorList>
            <person name="Liu C."/>
            <person name="Sun Q."/>
        </authorList>
    </citation>
    <scope>NUCLEOTIDE SEQUENCE</scope>
    <source>
        <strain evidence="1">BX15</strain>
    </source>
</reference>
<dbReference type="RefSeq" id="WP_187013788.1">
    <property type="nucleotide sequence ID" value="NZ_JACOQI010000002.1"/>
</dbReference>
<dbReference type="EMBL" id="JACOQI010000002">
    <property type="protein sequence ID" value="MBC5769436.1"/>
    <property type="molecule type" value="Genomic_DNA"/>
</dbReference>
<name>A0A923MGX0_9FIRM</name>
<comment type="caution">
    <text evidence="1">The sequence shown here is derived from an EMBL/GenBank/DDBJ whole genome shotgun (WGS) entry which is preliminary data.</text>
</comment>
<evidence type="ECO:0000313" key="1">
    <source>
        <dbReference type="EMBL" id="MBC5769436.1"/>
    </source>
</evidence>
<organism evidence="1 2">
    <name type="scientific">Dysosmobacter segnis</name>
    <dbReference type="NCBI Taxonomy" id="2763042"/>
    <lineage>
        <taxon>Bacteria</taxon>
        <taxon>Bacillati</taxon>
        <taxon>Bacillota</taxon>
        <taxon>Clostridia</taxon>
        <taxon>Eubacteriales</taxon>
        <taxon>Oscillospiraceae</taxon>
        <taxon>Dysosmobacter</taxon>
    </lineage>
</organism>
<accession>A0A923MGX0</accession>